<dbReference type="EMBL" id="KN824351">
    <property type="protein sequence ID" value="KIM22624.1"/>
    <property type="molecule type" value="Genomic_DNA"/>
</dbReference>
<evidence type="ECO:0008006" key="10">
    <source>
        <dbReference type="Google" id="ProtNLM"/>
    </source>
</evidence>
<evidence type="ECO:0000313" key="9">
    <source>
        <dbReference type="Proteomes" id="UP000054097"/>
    </source>
</evidence>
<evidence type="ECO:0000256" key="7">
    <source>
        <dbReference type="RuleBase" id="RU000461"/>
    </source>
</evidence>
<keyword evidence="7" id="KW-0503">Monooxygenase</keyword>
<dbReference type="Pfam" id="PF00067">
    <property type="entry name" value="p450"/>
    <property type="match status" value="1"/>
</dbReference>
<dbReference type="InterPro" id="IPR017972">
    <property type="entry name" value="Cyt_P450_CS"/>
</dbReference>
<evidence type="ECO:0000313" key="8">
    <source>
        <dbReference type="EMBL" id="KIM22624.1"/>
    </source>
</evidence>
<dbReference type="SUPFAM" id="SSF48264">
    <property type="entry name" value="Cytochrome P450"/>
    <property type="match status" value="1"/>
</dbReference>
<feature type="binding site" description="axial binding residue" evidence="6">
    <location>
        <position position="451"/>
    </location>
    <ligand>
        <name>heme</name>
        <dbReference type="ChEBI" id="CHEBI:30413"/>
    </ligand>
    <ligandPart>
        <name>Fe</name>
        <dbReference type="ChEBI" id="CHEBI:18248"/>
    </ligandPart>
</feature>
<evidence type="ECO:0000256" key="6">
    <source>
        <dbReference type="PIRSR" id="PIRSR602403-1"/>
    </source>
</evidence>
<keyword evidence="9" id="KW-1185">Reference proteome</keyword>
<reference evidence="8 9" key="1">
    <citation type="submission" date="2014-04" db="EMBL/GenBank/DDBJ databases">
        <authorList>
            <consortium name="DOE Joint Genome Institute"/>
            <person name="Kuo A."/>
            <person name="Zuccaro A."/>
            <person name="Kohler A."/>
            <person name="Nagy L.G."/>
            <person name="Floudas D."/>
            <person name="Copeland A."/>
            <person name="Barry K.W."/>
            <person name="Cichocki N."/>
            <person name="Veneault-Fourrey C."/>
            <person name="LaButti K."/>
            <person name="Lindquist E.A."/>
            <person name="Lipzen A."/>
            <person name="Lundell T."/>
            <person name="Morin E."/>
            <person name="Murat C."/>
            <person name="Sun H."/>
            <person name="Tunlid A."/>
            <person name="Henrissat B."/>
            <person name="Grigoriev I.V."/>
            <person name="Hibbett D.S."/>
            <person name="Martin F."/>
            <person name="Nordberg H.P."/>
            <person name="Cantor M.N."/>
            <person name="Hua S.X."/>
        </authorList>
    </citation>
    <scope>NUCLEOTIDE SEQUENCE [LARGE SCALE GENOMIC DNA]</scope>
    <source>
        <strain evidence="8 9">MAFF 305830</strain>
    </source>
</reference>
<evidence type="ECO:0000256" key="4">
    <source>
        <dbReference type="ARBA" id="ARBA00023002"/>
    </source>
</evidence>
<dbReference type="STRING" id="933852.A0A0C3ARG9"/>
<keyword evidence="5 6" id="KW-0408">Iron</keyword>
<dbReference type="InterPro" id="IPR001128">
    <property type="entry name" value="Cyt_P450"/>
</dbReference>
<dbReference type="GO" id="GO:0020037">
    <property type="term" value="F:heme binding"/>
    <property type="evidence" value="ECO:0007669"/>
    <property type="project" value="InterPro"/>
</dbReference>
<keyword evidence="6 7" id="KW-0349">Heme</keyword>
<comment type="cofactor">
    <cofactor evidence="1 6">
        <name>heme</name>
        <dbReference type="ChEBI" id="CHEBI:30413"/>
    </cofactor>
</comment>
<dbReference type="Gene3D" id="1.10.630.10">
    <property type="entry name" value="Cytochrome P450"/>
    <property type="match status" value="1"/>
</dbReference>
<dbReference type="PRINTS" id="PR00465">
    <property type="entry name" value="EP450IV"/>
</dbReference>
<dbReference type="GO" id="GO:0004497">
    <property type="term" value="F:monooxygenase activity"/>
    <property type="evidence" value="ECO:0007669"/>
    <property type="project" value="UniProtKB-KW"/>
</dbReference>
<name>A0A0C3ARG9_SERVB</name>
<evidence type="ECO:0000256" key="5">
    <source>
        <dbReference type="ARBA" id="ARBA00023004"/>
    </source>
</evidence>
<evidence type="ECO:0000256" key="1">
    <source>
        <dbReference type="ARBA" id="ARBA00001971"/>
    </source>
</evidence>
<dbReference type="GO" id="GO:0005506">
    <property type="term" value="F:iron ion binding"/>
    <property type="evidence" value="ECO:0007669"/>
    <property type="project" value="InterPro"/>
</dbReference>
<dbReference type="InterPro" id="IPR036396">
    <property type="entry name" value="Cyt_P450_sf"/>
</dbReference>
<dbReference type="InterPro" id="IPR002403">
    <property type="entry name" value="Cyt_P450_E_grp-IV"/>
</dbReference>
<dbReference type="CDD" id="cd11041">
    <property type="entry name" value="CYP503A1-like"/>
    <property type="match status" value="1"/>
</dbReference>
<comment type="similarity">
    <text evidence="2 7">Belongs to the cytochrome P450 family.</text>
</comment>
<dbReference type="Proteomes" id="UP000054097">
    <property type="component" value="Unassembled WGS sequence"/>
</dbReference>
<gene>
    <name evidence="8" type="ORF">M408DRAFT_28543</name>
</gene>
<dbReference type="PROSITE" id="PS00086">
    <property type="entry name" value="CYTOCHROME_P450"/>
    <property type="match status" value="1"/>
</dbReference>
<reference evidence="9" key="2">
    <citation type="submission" date="2015-01" db="EMBL/GenBank/DDBJ databases">
        <title>Evolutionary Origins and Diversification of the Mycorrhizal Mutualists.</title>
        <authorList>
            <consortium name="DOE Joint Genome Institute"/>
            <consortium name="Mycorrhizal Genomics Consortium"/>
            <person name="Kohler A."/>
            <person name="Kuo A."/>
            <person name="Nagy L.G."/>
            <person name="Floudas D."/>
            <person name="Copeland A."/>
            <person name="Barry K.W."/>
            <person name="Cichocki N."/>
            <person name="Veneault-Fourrey C."/>
            <person name="LaButti K."/>
            <person name="Lindquist E.A."/>
            <person name="Lipzen A."/>
            <person name="Lundell T."/>
            <person name="Morin E."/>
            <person name="Murat C."/>
            <person name="Riley R."/>
            <person name="Ohm R."/>
            <person name="Sun H."/>
            <person name="Tunlid A."/>
            <person name="Henrissat B."/>
            <person name="Grigoriev I.V."/>
            <person name="Hibbett D.S."/>
            <person name="Martin F."/>
        </authorList>
    </citation>
    <scope>NUCLEOTIDE SEQUENCE [LARGE SCALE GENOMIC DNA]</scope>
    <source>
        <strain evidence="9">MAFF 305830</strain>
    </source>
</reference>
<evidence type="ECO:0000256" key="2">
    <source>
        <dbReference type="ARBA" id="ARBA00010617"/>
    </source>
</evidence>
<dbReference type="PANTHER" id="PTHR46206">
    <property type="entry name" value="CYTOCHROME P450"/>
    <property type="match status" value="1"/>
</dbReference>
<evidence type="ECO:0000256" key="3">
    <source>
        <dbReference type="ARBA" id="ARBA00022723"/>
    </source>
</evidence>
<dbReference type="HOGENOM" id="CLU_022195_0_2_1"/>
<keyword evidence="3 6" id="KW-0479">Metal-binding</keyword>
<protein>
    <recommendedName>
        <fullName evidence="10">Cytochrome P450</fullName>
    </recommendedName>
</protein>
<organism evidence="8 9">
    <name type="scientific">Serendipita vermifera MAFF 305830</name>
    <dbReference type="NCBI Taxonomy" id="933852"/>
    <lineage>
        <taxon>Eukaryota</taxon>
        <taxon>Fungi</taxon>
        <taxon>Dikarya</taxon>
        <taxon>Basidiomycota</taxon>
        <taxon>Agaricomycotina</taxon>
        <taxon>Agaricomycetes</taxon>
        <taxon>Sebacinales</taxon>
        <taxon>Serendipitaceae</taxon>
        <taxon>Serendipita</taxon>
    </lineage>
</organism>
<dbReference type="GO" id="GO:0016705">
    <property type="term" value="F:oxidoreductase activity, acting on paired donors, with incorporation or reduction of molecular oxygen"/>
    <property type="evidence" value="ECO:0007669"/>
    <property type="project" value="InterPro"/>
</dbReference>
<accession>A0A0C3ARG9</accession>
<proteinExistence type="inferred from homology"/>
<dbReference type="OrthoDB" id="1844152at2759"/>
<dbReference type="AlphaFoldDB" id="A0A0C3ARG9"/>
<sequence length="520" mass="58766">MESIKVAWDGFNHSPSAWLYAVAASGSAIAAWQYWQSRSSIPVYGGIWSFSRTLSTFKLGEKGREISMRAYAEHPITLIPRLEGWAATAHSKYVEEISKAPDDVLSFMDAGEETIQTKYTFGPNFTFDHYHLQVIRNQLTRHLSGLFPDVFDETKCAVSNYLGKQDNEWKVVKVLPFSQKVVAQASNRIFVGLPLCRNEQWLNLMVSSAIDVMKTASFINMFPVILRPIAGWYSTTVTKRMKAANDVAGSFFDEKIAAGTKGSSDDFTSWLIETAPEHERNSYDILSRIVMTNFVAIHTSSMTVTNCLYWLLARPQYIVPLRQEIEEITIRLGWSKEAIGAMIKLDSFVKECMRITPFGTQIMTRKVIKPFTFSNGFQPPVGTTVSAHLYATHHDENIYSNAGVFDGFRFVETSSGENGQKEKGETEGNVRKAMYTTSKSFLAFGHGRHACPGRFFAAMEVKLVLAYLISAYDMKWPDKVYDPSVPGYSEEGYRPPEKWFGNRMMLDMNAEMMIRERASA</sequence>
<keyword evidence="4 7" id="KW-0560">Oxidoreductase</keyword>